<organism evidence="8 9">
    <name type="scientific">Mucilaginibacter sabulilitoris</name>
    <dbReference type="NCBI Taxonomy" id="1173583"/>
    <lineage>
        <taxon>Bacteria</taxon>
        <taxon>Pseudomonadati</taxon>
        <taxon>Bacteroidota</taxon>
        <taxon>Sphingobacteriia</taxon>
        <taxon>Sphingobacteriales</taxon>
        <taxon>Sphingobacteriaceae</taxon>
        <taxon>Mucilaginibacter</taxon>
    </lineage>
</organism>
<dbReference type="PANTHER" id="PTHR43741">
    <property type="entry name" value="FMN-DEPENDENT NADH-AZOREDUCTASE 1"/>
    <property type="match status" value="1"/>
</dbReference>
<dbReference type="InterPro" id="IPR050104">
    <property type="entry name" value="FMN-dep_NADH:Q_OxRdtase_AzoR1"/>
</dbReference>
<proteinExistence type="inferred from homology"/>
<reference evidence="8 9" key="1">
    <citation type="submission" date="2023-11" db="EMBL/GenBank/DDBJ databases">
        <title>Analysis of the Genomes of Mucilaginibacter gossypii cycad 4 and M. sabulilitoris SNA2: microbes with the potential for plant growth promotion.</title>
        <authorList>
            <person name="Hirsch A.M."/>
            <person name="Humm E."/>
            <person name="Rubbi M."/>
            <person name="Del Vecchio G."/>
            <person name="Ha S.M."/>
            <person name="Pellegrini M."/>
            <person name="Gunsalus R.P."/>
        </authorList>
    </citation>
    <scope>NUCLEOTIDE SEQUENCE [LARGE SCALE GENOMIC DNA]</scope>
    <source>
        <strain evidence="8 9">SNA2</strain>
    </source>
</reference>
<dbReference type="Gene3D" id="3.40.50.360">
    <property type="match status" value="1"/>
</dbReference>
<keyword evidence="3 6" id="KW-0560">Oxidoreductase</keyword>
<comment type="function">
    <text evidence="6">Also exhibits azoreductase activity. Catalyzes the reductive cleavage of the azo bond in aromatic azo compounds to the corresponding amines.</text>
</comment>
<dbReference type="Proteomes" id="UP001324380">
    <property type="component" value="Chromosome"/>
</dbReference>
<feature type="domain" description="Flavodoxin-like fold" evidence="7">
    <location>
        <begin position="2"/>
        <end position="177"/>
    </location>
</feature>
<comment type="similarity">
    <text evidence="6">Belongs to the azoreductase type 1 family.</text>
</comment>
<dbReference type="InterPro" id="IPR029039">
    <property type="entry name" value="Flavoprotein-like_sf"/>
</dbReference>
<name>A0ABZ0TQE5_9SPHI</name>
<dbReference type="EC" id="1.7.1.17" evidence="6"/>
<dbReference type="SUPFAM" id="SSF52218">
    <property type="entry name" value="Flavoproteins"/>
    <property type="match status" value="1"/>
</dbReference>
<comment type="function">
    <text evidence="6">Quinone reductase that provides resistance to thiol-specific stress caused by electrophilic quinones.</text>
</comment>
<evidence type="ECO:0000256" key="2">
    <source>
        <dbReference type="ARBA" id="ARBA00022643"/>
    </source>
</evidence>
<sequence>MKNILHIISSPMGDRSHSIKLGRAIIKQLVLKHQKSKVIERNLLADNPPYLDSLHISAFFKNEKLSYSDAIIAEIKEADFIVLGAPMYNFGVHAALKAFIDQIVRFGHTISYQEDGTKIGLLKGKIVYLAITAGGNYKNSGFDPVNDYIVNYLNTILNYIGIDTIIPFIIEGTARPDFVVDYEPICSDIENAVQVN</sequence>
<evidence type="ECO:0000313" key="8">
    <source>
        <dbReference type="EMBL" id="WPU93710.1"/>
    </source>
</evidence>
<dbReference type="InterPro" id="IPR023048">
    <property type="entry name" value="NADH:quinone_OxRdtase_FMN_depd"/>
</dbReference>
<dbReference type="PANTHER" id="PTHR43741:SF4">
    <property type="entry name" value="FMN-DEPENDENT NADH:QUINONE OXIDOREDUCTASE"/>
    <property type="match status" value="1"/>
</dbReference>
<dbReference type="Pfam" id="PF02525">
    <property type="entry name" value="Flavodoxin_2"/>
    <property type="match status" value="1"/>
</dbReference>
<gene>
    <name evidence="6" type="primary">azoR</name>
    <name evidence="8" type="ORF">SNE25_30800</name>
</gene>
<feature type="binding site" evidence="6">
    <location>
        <begin position="87"/>
        <end position="90"/>
    </location>
    <ligand>
        <name>FMN</name>
        <dbReference type="ChEBI" id="CHEBI:58210"/>
    </ligand>
</feature>
<evidence type="ECO:0000259" key="7">
    <source>
        <dbReference type="Pfam" id="PF02525"/>
    </source>
</evidence>
<comment type="subunit">
    <text evidence="6">Homodimer.</text>
</comment>
<comment type="catalytic activity">
    <reaction evidence="5">
        <text>N,N-dimethyl-1,4-phenylenediamine + anthranilate + 2 NAD(+) = 2-(4-dimethylaminophenyl)diazenylbenzoate + 2 NADH + 2 H(+)</text>
        <dbReference type="Rhea" id="RHEA:55872"/>
        <dbReference type="ChEBI" id="CHEBI:15378"/>
        <dbReference type="ChEBI" id="CHEBI:15783"/>
        <dbReference type="ChEBI" id="CHEBI:16567"/>
        <dbReference type="ChEBI" id="CHEBI:57540"/>
        <dbReference type="ChEBI" id="CHEBI:57945"/>
        <dbReference type="ChEBI" id="CHEBI:71579"/>
        <dbReference type="EC" id="1.7.1.17"/>
    </reaction>
    <physiologicalReaction direction="right-to-left" evidence="5">
        <dbReference type="Rhea" id="RHEA:55874"/>
    </physiologicalReaction>
</comment>
<evidence type="ECO:0000256" key="1">
    <source>
        <dbReference type="ARBA" id="ARBA00022630"/>
    </source>
</evidence>
<protein>
    <recommendedName>
        <fullName evidence="6">FMN dependent NADH:quinone oxidoreductase</fullName>
        <ecNumber evidence="6">1.6.5.-</ecNumber>
    </recommendedName>
    <alternativeName>
        <fullName evidence="6">Azo-dye reductase</fullName>
    </alternativeName>
    <alternativeName>
        <fullName evidence="6">FMN-dependent NADH-azo compound oxidoreductase</fullName>
    </alternativeName>
    <alternativeName>
        <fullName evidence="6">FMN-dependent NADH-azoreductase</fullName>
        <ecNumber evidence="6">1.7.1.17</ecNumber>
    </alternativeName>
</protein>
<keyword evidence="4 6" id="KW-0520">NAD</keyword>
<dbReference type="HAMAP" id="MF_01216">
    <property type="entry name" value="Azoreductase_type1"/>
    <property type="match status" value="1"/>
</dbReference>
<evidence type="ECO:0000313" key="9">
    <source>
        <dbReference type="Proteomes" id="UP001324380"/>
    </source>
</evidence>
<evidence type="ECO:0000256" key="4">
    <source>
        <dbReference type="ARBA" id="ARBA00023027"/>
    </source>
</evidence>
<keyword evidence="2 6" id="KW-0288">FMN</keyword>
<dbReference type="InterPro" id="IPR003680">
    <property type="entry name" value="Flavodoxin_fold"/>
</dbReference>
<feature type="binding site" evidence="6">
    <location>
        <position position="10"/>
    </location>
    <ligand>
        <name>FMN</name>
        <dbReference type="ChEBI" id="CHEBI:58210"/>
    </ligand>
</feature>
<keyword evidence="9" id="KW-1185">Reference proteome</keyword>
<feature type="binding site" evidence="6">
    <location>
        <begin position="16"/>
        <end position="18"/>
    </location>
    <ligand>
        <name>FMN</name>
        <dbReference type="ChEBI" id="CHEBI:58210"/>
    </ligand>
</feature>
<comment type="cofactor">
    <cofactor evidence="6">
        <name>FMN</name>
        <dbReference type="ChEBI" id="CHEBI:58210"/>
    </cofactor>
    <text evidence="6">Binds 1 FMN per subunit.</text>
</comment>
<evidence type="ECO:0000256" key="6">
    <source>
        <dbReference type="HAMAP-Rule" id="MF_01216"/>
    </source>
</evidence>
<accession>A0ABZ0TQE5</accession>
<evidence type="ECO:0000256" key="5">
    <source>
        <dbReference type="ARBA" id="ARBA00048542"/>
    </source>
</evidence>
<dbReference type="EMBL" id="CP139558">
    <property type="protein sequence ID" value="WPU93710.1"/>
    <property type="molecule type" value="Genomic_DNA"/>
</dbReference>
<feature type="binding site" evidence="6">
    <location>
        <begin position="132"/>
        <end position="135"/>
    </location>
    <ligand>
        <name>FMN</name>
        <dbReference type="ChEBI" id="CHEBI:58210"/>
    </ligand>
</feature>
<dbReference type="RefSeq" id="WP_321562844.1">
    <property type="nucleotide sequence ID" value="NZ_CP139558.1"/>
</dbReference>
<evidence type="ECO:0000256" key="3">
    <source>
        <dbReference type="ARBA" id="ARBA00023002"/>
    </source>
</evidence>
<keyword evidence="1 6" id="KW-0285">Flavoprotein</keyword>
<dbReference type="EC" id="1.6.5.-" evidence="6"/>
<comment type="catalytic activity">
    <reaction evidence="6">
        <text>2 a quinone + NADH + H(+) = 2 a 1,4-benzosemiquinone + NAD(+)</text>
        <dbReference type="Rhea" id="RHEA:65952"/>
        <dbReference type="ChEBI" id="CHEBI:15378"/>
        <dbReference type="ChEBI" id="CHEBI:57540"/>
        <dbReference type="ChEBI" id="CHEBI:57945"/>
        <dbReference type="ChEBI" id="CHEBI:132124"/>
        <dbReference type="ChEBI" id="CHEBI:134225"/>
    </reaction>
</comment>